<protein>
    <submittedName>
        <fullName evidence="1">Uncharacterized protein</fullName>
    </submittedName>
</protein>
<dbReference type="OrthoDB" id="1550767at2"/>
<sequence length="147" mass="17121">MLTTEVTPELVEGGKRIFEANRLSLHPNRKTGKGIDDYFRKKYHYQTFDNEEFRKIVAYNIMENEHSRRKLPQGTRPNPQCYCKDGVLVGIDLLSGEFHVECEDINKAAAVYDDLFLYRGLDEEDLKNCFLVAEYIRLSEVLPLQKS</sequence>
<dbReference type="EMBL" id="JACRTL010000001">
    <property type="protein sequence ID" value="MBC8609939.1"/>
    <property type="molecule type" value="Genomic_DNA"/>
</dbReference>
<proteinExistence type="predicted"/>
<evidence type="ECO:0000313" key="2">
    <source>
        <dbReference type="Proteomes" id="UP000632659"/>
    </source>
</evidence>
<organism evidence="1 2">
    <name type="scientific">Massiliimalia timonensis</name>
    <dbReference type="NCBI Taxonomy" id="1987501"/>
    <lineage>
        <taxon>Bacteria</taxon>
        <taxon>Bacillati</taxon>
        <taxon>Bacillota</taxon>
        <taxon>Clostridia</taxon>
        <taxon>Eubacteriales</taxon>
        <taxon>Oscillospiraceae</taxon>
        <taxon>Massiliimalia</taxon>
    </lineage>
</organism>
<comment type="caution">
    <text evidence="1">The sequence shown here is derived from an EMBL/GenBank/DDBJ whole genome shotgun (WGS) entry which is preliminary data.</text>
</comment>
<dbReference type="AlphaFoldDB" id="A0A8J6TP94"/>
<reference evidence="1" key="1">
    <citation type="submission" date="2020-08" db="EMBL/GenBank/DDBJ databases">
        <title>Genome public.</title>
        <authorList>
            <person name="Liu C."/>
            <person name="Sun Q."/>
        </authorList>
    </citation>
    <scope>NUCLEOTIDE SEQUENCE</scope>
    <source>
        <strain evidence="1">NSJ-15</strain>
    </source>
</reference>
<dbReference type="RefSeq" id="WP_093988360.1">
    <property type="nucleotide sequence ID" value="NZ_FYDD01000003.1"/>
</dbReference>
<evidence type="ECO:0000313" key="1">
    <source>
        <dbReference type="EMBL" id="MBC8609939.1"/>
    </source>
</evidence>
<keyword evidence="2" id="KW-1185">Reference proteome</keyword>
<dbReference type="Proteomes" id="UP000632659">
    <property type="component" value="Unassembled WGS sequence"/>
</dbReference>
<name>A0A8J6TP94_9FIRM</name>
<accession>A0A8J6TP94</accession>
<gene>
    <name evidence="1" type="ORF">H8702_02235</name>
</gene>